<reference evidence="2 3" key="1">
    <citation type="submission" date="2013-08" db="EMBL/GenBank/DDBJ databases">
        <authorList>
            <person name="Huang J."/>
            <person name="Wang G."/>
        </authorList>
    </citation>
    <scope>NUCLEOTIDE SEQUENCE [LARGE SCALE GENOMIC DNA]</scope>
    <source>
        <strain evidence="2 3">JSM 076056</strain>
    </source>
</reference>
<dbReference type="EMBL" id="AVPE01000014">
    <property type="protein sequence ID" value="KGX90539.1"/>
    <property type="molecule type" value="Genomic_DNA"/>
</dbReference>
<dbReference type="Gene3D" id="3.40.190.10">
    <property type="entry name" value="Periplasmic binding protein-like II"/>
    <property type="match status" value="2"/>
</dbReference>
<dbReference type="InterPro" id="IPR006059">
    <property type="entry name" value="SBP"/>
</dbReference>
<evidence type="ECO:0000313" key="2">
    <source>
        <dbReference type="EMBL" id="KGX90539.1"/>
    </source>
</evidence>
<evidence type="ECO:0000256" key="1">
    <source>
        <dbReference type="SAM" id="SignalP"/>
    </source>
</evidence>
<feature type="chain" id="PRO_5039581865" evidence="1">
    <location>
        <begin position="23"/>
        <end position="410"/>
    </location>
</feature>
<dbReference type="PROSITE" id="PS51257">
    <property type="entry name" value="PROKAR_LIPOPROTEIN"/>
    <property type="match status" value="1"/>
</dbReference>
<name>A0A0A5GEZ4_9BACI</name>
<accession>A0A0A5GEZ4</accession>
<dbReference type="NCBIfam" id="NF008633">
    <property type="entry name" value="PRK11622.1"/>
    <property type="match status" value="1"/>
</dbReference>
<evidence type="ECO:0000313" key="3">
    <source>
        <dbReference type="Proteomes" id="UP000030528"/>
    </source>
</evidence>
<organism evidence="2 3">
    <name type="scientific">Pontibacillus halophilus JSM 076056 = DSM 19796</name>
    <dbReference type="NCBI Taxonomy" id="1385510"/>
    <lineage>
        <taxon>Bacteria</taxon>
        <taxon>Bacillati</taxon>
        <taxon>Bacillota</taxon>
        <taxon>Bacilli</taxon>
        <taxon>Bacillales</taxon>
        <taxon>Bacillaceae</taxon>
        <taxon>Pontibacillus</taxon>
    </lineage>
</organism>
<gene>
    <name evidence="2" type="ORF">N781_07025</name>
</gene>
<comment type="caution">
    <text evidence="2">The sequence shown here is derived from an EMBL/GenBank/DDBJ whole genome shotgun (WGS) entry which is preliminary data.</text>
</comment>
<dbReference type="AlphaFoldDB" id="A0A0A5GEZ4"/>
<keyword evidence="3" id="KW-1185">Reference proteome</keyword>
<protein>
    <submittedName>
        <fullName evidence="2">ABC transporter substrate-binding protein</fullName>
    </submittedName>
</protein>
<dbReference type="Pfam" id="PF13416">
    <property type="entry name" value="SBP_bac_8"/>
    <property type="match status" value="1"/>
</dbReference>
<dbReference type="PIRSF" id="PIRSF029172">
    <property type="entry name" value="UCP029172_ABC_sbc_YnjB"/>
    <property type="match status" value="1"/>
</dbReference>
<dbReference type="eggNOG" id="COG4134">
    <property type="taxonomic scope" value="Bacteria"/>
</dbReference>
<dbReference type="STRING" id="1385510.GCA_000425205_02998"/>
<keyword evidence="1" id="KW-0732">Signal</keyword>
<dbReference type="RefSeq" id="WP_026801258.1">
    <property type="nucleotide sequence ID" value="NZ_AULI01000014.1"/>
</dbReference>
<dbReference type="Proteomes" id="UP000030528">
    <property type="component" value="Unassembled WGS sequence"/>
</dbReference>
<feature type="signal peptide" evidence="1">
    <location>
        <begin position="1"/>
        <end position="22"/>
    </location>
</feature>
<sequence length="410" mass="46878">MKKSWVWIFIVLILAACGSGNENEGNLDLSETNFEDISAQAAGTTVDLHMWGGDEGINQYIDEWVAPKLEEEHNITLKRTPVDTKDILSKLYNEKLANKEDGTVDVIWLNGENFKNAKENELLYGPFTDHLPAYQSYYDTDSLSYNNDFGTSVDGLEAPWGKVQFTFLYDTEKVDSPPQSFEELKQWIHENPGKFTYPNPDDFSGNAFVRHLLYQASDSTESLVQEPYSDEKADALGKEVWTYLKEIKSDLWRNGEHYPSSLTELDRLYSQGDVWMTMGYNEARSEHLIDQGVFPESTKSFIMEPGSLGNTHFLAIPFNSGNKAGAITSINYLLSPEAQYVKLQPKYWGDNTPISTDNLPKEQREKFESLDRGASVLPARELEDRFLPEVDSQYVDWIKENWQNEIFKTD</sequence>
<proteinExistence type="predicted"/>
<dbReference type="PANTHER" id="PTHR42779:SF1">
    <property type="entry name" value="PROTEIN YNJB"/>
    <property type="match status" value="1"/>
</dbReference>
<dbReference type="PANTHER" id="PTHR42779">
    <property type="entry name" value="PROTEIN YNJB"/>
    <property type="match status" value="1"/>
</dbReference>
<dbReference type="InterPro" id="IPR027020">
    <property type="entry name" value="YnjB"/>
</dbReference>
<dbReference type="OrthoDB" id="3239593at2"/>
<dbReference type="SUPFAM" id="SSF53850">
    <property type="entry name" value="Periplasmic binding protein-like II"/>
    <property type="match status" value="1"/>
</dbReference>